<evidence type="ECO:0000313" key="2">
    <source>
        <dbReference type="Proteomes" id="UP001597045"/>
    </source>
</evidence>
<proteinExistence type="predicted"/>
<protein>
    <recommendedName>
        <fullName evidence="3">BON domain-containing protein</fullName>
    </recommendedName>
</protein>
<dbReference type="Proteomes" id="UP001597045">
    <property type="component" value="Unassembled WGS sequence"/>
</dbReference>
<feature type="non-terminal residue" evidence="1">
    <location>
        <position position="1"/>
    </location>
</feature>
<organism evidence="1 2">
    <name type="scientific">Kibdelosporangium lantanae</name>
    <dbReference type="NCBI Taxonomy" id="1497396"/>
    <lineage>
        <taxon>Bacteria</taxon>
        <taxon>Bacillati</taxon>
        <taxon>Actinomycetota</taxon>
        <taxon>Actinomycetes</taxon>
        <taxon>Pseudonocardiales</taxon>
        <taxon>Pseudonocardiaceae</taxon>
        <taxon>Kibdelosporangium</taxon>
    </lineage>
</organism>
<sequence length="80" mass="8541">RTVVDRTRTVADTDFPVTTTAAEVVVAVLTEVRSDLTVDAHDNQVIVAGVVPDDGERAALVGVLRRFLGAALVDHTKTKE</sequence>
<keyword evidence="2" id="KW-1185">Reference proteome</keyword>
<evidence type="ECO:0000313" key="1">
    <source>
        <dbReference type="EMBL" id="MFD1050622.1"/>
    </source>
</evidence>
<name>A0ABW3MKB9_9PSEU</name>
<gene>
    <name evidence="1" type="ORF">ACFQ1S_36395</name>
</gene>
<comment type="caution">
    <text evidence="1">The sequence shown here is derived from an EMBL/GenBank/DDBJ whole genome shotgun (WGS) entry which is preliminary data.</text>
</comment>
<accession>A0ABW3MKB9</accession>
<dbReference type="EMBL" id="JBHTIS010002974">
    <property type="protein sequence ID" value="MFD1050622.1"/>
    <property type="molecule type" value="Genomic_DNA"/>
</dbReference>
<reference evidence="2" key="1">
    <citation type="journal article" date="2019" name="Int. J. Syst. Evol. Microbiol.">
        <title>The Global Catalogue of Microorganisms (GCM) 10K type strain sequencing project: providing services to taxonomists for standard genome sequencing and annotation.</title>
        <authorList>
            <consortium name="The Broad Institute Genomics Platform"/>
            <consortium name="The Broad Institute Genome Sequencing Center for Infectious Disease"/>
            <person name="Wu L."/>
            <person name="Ma J."/>
        </authorList>
    </citation>
    <scope>NUCLEOTIDE SEQUENCE [LARGE SCALE GENOMIC DNA]</scope>
    <source>
        <strain evidence="2">JCM 31486</strain>
    </source>
</reference>
<evidence type="ECO:0008006" key="3">
    <source>
        <dbReference type="Google" id="ProtNLM"/>
    </source>
</evidence>